<name>A0ABS7UFC9_9ACTN</name>
<dbReference type="PANTHER" id="PTHR46112">
    <property type="entry name" value="AMINOPEPTIDASE"/>
    <property type="match status" value="1"/>
</dbReference>
<dbReference type="Proteomes" id="UP000780875">
    <property type="component" value="Unassembled WGS sequence"/>
</dbReference>
<dbReference type="RefSeq" id="WP_224123732.1">
    <property type="nucleotide sequence ID" value="NZ_JAIQZJ010000008.1"/>
</dbReference>
<dbReference type="InterPro" id="IPR000994">
    <property type="entry name" value="Pept_M24"/>
</dbReference>
<dbReference type="InterPro" id="IPR000587">
    <property type="entry name" value="Creatinase_N"/>
</dbReference>
<comment type="caution">
    <text evidence="3">The sequence shown here is derived from an EMBL/GenBank/DDBJ whole genome shotgun (WGS) entry which is preliminary data.</text>
</comment>
<dbReference type="InterPro" id="IPR050659">
    <property type="entry name" value="Peptidase_M24B"/>
</dbReference>
<organism evidence="3 4">
    <name type="scientific">Nocardioides mangrovi</name>
    <dbReference type="NCBI Taxonomy" id="2874580"/>
    <lineage>
        <taxon>Bacteria</taxon>
        <taxon>Bacillati</taxon>
        <taxon>Actinomycetota</taxon>
        <taxon>Actinomycetes</taxon>
        <taxon>Propionibacteriales</taxon>
        <taxon>Nocardioidaceae</taxon>
        <taxon>Nocardioides</taxon>
    </lineage>
</organism>
<gene>
    <name evidence="3" type="ORF">K8U61_14400</name>
</gene>
<feature type="domain" description="Peptidase M24" evidence="1">
    <location>
        <begin position="172"/>
        <end position="380"/>
    </location>
</feature>
<sequence>MIQIGSTHVPDALPFPVEEYRDRHTRVRAAMTRRGLDVLVVTSPANLCWLTGYAASWYPPRLPVSLLLHREAPELVIADWSRHRDYVPLVALHDELELLDDGRAPAQVATALDRRGWLGGRVALEWHETTPVPGTMVALADELRSRGAALTRGDRLVDDLRLVKSEAELAVVRRAASILDDAFEALAGLLRPGATELQVAATLSSLLAERGSEVPAQHPLVSSGPTAWADVHAFPSARVIERGEIVSVDACAVVDRYHVNLQRTFALGHWDQRAADYLDAGRRGQGVLCARAVPDAAPAAALAAAQATVAEDVPADHTWWVGGYSLGVSFPPSWTGHRYLSDDGSDGLRLAPGYVTNFETITVVPDSGAEASAIDTLVMTTSGLTPLSRLARGLWRLDG</sequence>
<dbReference type="Gene3D" id="3.40.350.10">
    <property type="entry name" value="Creatinase/prolidase N-terminal domain"/>
    <property type="match status" value="1"/>
</dbReference>
<proteinExistence type="predicted"/>
<dbReference type="SUPFAM" id="SSF53092">
    <property type="entry name" value="Creatinase/prolidase N-terminal domain"/>
    <property type="match status" value="1"/>
</dbReference>
<keyword evidence="4" id="KW-1185">Reference proteome</keyword>
<feature type="domain" description="Creatinase N-terminal" evidence="2">
    <location>
        <begin position="23"/>
        <end position="163"/>
    </location>
</feature>
<evidence type="ECO:0000313" key="3">
    <source>
        <dbReference type="EMBL" id="MBZ5739362.1"/>
    </source>
</evidence>
<protein>
    <submittedName>
        <fullName evidence="3">Xaa-Pro peptidase family protein</fullName>
    </submittedName>
</protein>
<dbReference type="Pfam" id="PF00557">
    <property type="entry name" value="Peptidase_M24"/>
    <property type="match status" value="1"/>
</dbReference>
<dbReference type="InterPro" id="IPR029149">
    <property type="entry name" value="Creatin/AminoP/Spt16_N"/>
</dbReference>
<evidence type="ECO:0000259" key="2">
    <source>
        <dbReference type="Pfam" id="PF01321"/>
    </source>
</evidence>
<dbReference type="SUPFAM" id="SSF55920">
    <property type="entry name" value="Creatinase/aminopeptidase"/>
    <property type="match status" value="1"/>
</dbReference>
<dbReference type="EMBL" id="JAIQZJ010000008">
    <property type="protein sequence ID" value="MBZ5739362.1"/>
    <property type="molecule type" value="Genomic_DNA"/>
</dbReference>
<dbReference type="Gene3D" id="3.90.230.10">
    <property type="entry name" value="Creatinase/methionine aminopeptidase superfamily"/>
    <property type="match status" value="1"/>
</dbReference>
<dbReference type="InterPro" id="IPR036005">
    <property type="entry name" value="Creatinase/aminopeptidase-like"/>
</dbReference>
<dbReference type="PANTHER" id="PTHR46112:SF8">
    <property type="entry name" value="CYTOPLASMIC PEPTIDASE PEPQ-RELATED"/>
    <property type="match status" value="1"/>
</dbReference>
<dbReference type="Pfam" id="PF01321">
    <property type="entry name" value="Creatinase_N"/>
    <property type="match status" value="1"/>
</dbReference>
<evidence type="ECO:0000259" key="1">
    <source>
        <dbReference type="Pfam" id="PF00557"/>
    </source>
</evidence>
<accession>A0ABS7UFC9</accession>
<evidence type="ECO:0000313" key="4">
    <source>
        <dbReference type="Proteomes" id="UP000780875"/>
    </source>
</evidence>
<reference evidence="3 4" key="1">
    <citation type="submission" date="2021-09" db="EMBL/GenBank/DDBJ databases">
        <title>Whole genome sequence of Nocardioides sp. GBK3QG-3.</title>
        <authorList>
            <person name="Tuo L."/>
        </authorList>
    </citation>
    <scope>NUCLEOTIDE SEQUENCE [LARGE SCALE GENOMIC DNA]</scope>
    <source>
        <strain evidence="3 4">GBK3QG-3</strain>
    </source>
</reference>